<feature type="transmembrane region" description="Helical" evidence="5">
    <location>
        <begin position="38"/>
        <end position="55"/>
    </location>
</feature>
<organism evidence="7 8">
    <name type="scientific">Flavobacterium branchiarum</name>
    <dbReference type="NCBI Taxonomy" id="1114870"/>
    <lineage>
        <taxon>Bacteria</taxon>
        <taxon>Pseudomonadati</taxon>
        <taxon>Bacteroidota</taxon>
        <taxon>Flavobacteriia</taxon>
        <taxon>Flavobacteriales</taxon>
        <taxon>Flavobacteriaceae</taxon>
        <taxon>Flavobacterium</taxon>
    </lineage>
</organism>
<sequence length="217" mass="24597">MIENNKNQPEELITPKNILLKIWLSPKESFKFIDNYKYDKHVILLLILSGIVQAFDKAISKNMGDDFSIWGVIIFSILIGTTCGWIINYLYATTISLTGKWFNAKGDTRSILRVIAYALTPSIISLILLLVRISIYGNAVFQSPDNYFNGQFDEIIYYLFYFIELILVIWTMVLFAIGVSVAQKISIGKAILNIILPAFLIILSALTLFVISDLLLN</sequence>
<evidence type="ECO:0000256" key="2">
    <source>
        <dbReference type="ARBA" id="ARBA00022692"/>
    </source>
</evidence>
<feature type="transmembrane region" description="Helical" evidence="5">
    <location>
        <begin position="111"/>
        <end position="135"/>
    </location>
</feature>
<comment type="subcellular location">
    <subcellularLocation>
        <location evidence="1">Membrane</location>
        <topology evidence="1">Multi-pass membrane protein</topology>
    </subcellularLocation>
</comment>
<feature type="transmembrane region" description="Helical" evidence="5">
    <location>
        <begin position="190"/>
        <end position="211"/>
    </location>
</feature>
<feature type="domain" description="Yip1" evidence="6">
    <location>
        <begin position="42"/>
        <end position="205"/>
    </location>
</feature>
<accession>A0ABV5FKE2</accession>
<evidence type="ECO:0000313" key="8">
    <source>
        <dbReference type="Proteomes" id="UP001589589"/>
    </source>
</evidence>
<reference evidence="7 8" key="1">
    <citation type="submission" date="2024-09" db="EMBL/GenBank/DDBJ databases">
        <authorList>
            <person name="Sun Q."/>
            <person name="Mori K."/>
        </authorList>
    </citation>
    <scope>NUCLEOTIDE SEQUENCE [LARGE SCALE GENOMIC DNA]</scope>
    <source>
        <strain evidence="7 8">CECT 7908</strain>
    </source>
</reference>
<comment type="caution">
    <text evidence="7">The sequence shown here is derived from an EMBL/GenBank/DDBJ whole genome shotgun (WGS) entry which is preliminary data.</text>
</comment>
<keyword evidence="3 5" id="KW-1133">Transmembrane helix</keyword>
<proteinExistence type="predicted"/>
<evidence type="ECO:0000256" key="4">
    <source>
        <dbReference type="ARBA" id="ARBA00023136"/>
    </source>
</evidence>
<keyword evidence="8" id="KW-1185">Reference proteome</keyword>
<keyword evidence="4 5" id="KW-0472">Membrane</keyword>
<evidence type="ECO:0000256" key="3">
    <source>
        <dbReference type="ARBA" id="ARBA00022989"/>
    </source>
</evidence>
<evidence type="ECO:0000256" key="5">
    <source>
        <dbReference type="SAM" id="Phobius"/>
    </source>
</evidence>
<evidence type="ECO:0000256" key="1">
    <source>
        <dbReference type="ARBA" id="ARBA00004141"/>
    </source>
</evidence>
<dbReference type="InterPro" id="IPR006977">
    <property type="entry name" value="Yip1_dom"/>
</dbReference>
<gene>
    <name evidence="7" type="ORF">ACFFUQ_08370</name>
</gene>
<protein>
    <submittedName>
        <fullName evidence="7">Yip1 family protein</fullName>
    </submittedName>
</protein>
<dbReference type="Proteomes" id="UP001589589">
    <property type="component" value="Unassembled WGS sequence"/>
</dbReference>
<name>A0ABV5FKE2_9FLAO</name>
<evidence type="ECO:0000313" key="7">
    <source>
        <dbReference type="EMBL" id="MFB9064033.1"/>
    </source>
</evidence>
<dbReference type="Pfam" id="PF04893">
    <property type="entry name" value="Yip1"/>
    <property type="match status" value="1"/>
</dbReference>
<feature type="transmembrane region" description="Helical" evidence="5">
    <location>
        <begin position="67"/>
        <end position="91"/>
    </location>
</feature>
<feature type="transmembrane region" description="Helical" evidence="5">
    <location>
        <begin position="155"/>
        <end position="178"/>
    </location>
</feature>
<evidence type="ECO:0000259" key="6">
    <source>
        <dbReference type="Pfam" id="PF04893"/>
    </source>
</evidence>
<dbReference type="RefSeq" id="WP_290261912.1">
    <property type="nucleotide sequence ID" value="NZ_JAUFQQ010000003.1"/>
</dbReference>
<keyword evidence="2 5" id="KW-0812">Transmembrane</keyword>
<dbReference type="EMBL" id="JBHMEX010000026">
    <property type="protein sequence ID" value="MFB9064033.1"/>
    <property type="molecule type" value="Genomic_DNA"/>
</dbReference>